<keyword evidence="3" id="KW-1185">Reference proteome</keyword>
<reference evidence="4" key="1">
    <citation type="submission" date="2025-08" db="UniProtKB">
        <authorList>
            <consortium name="RefSeq"/>
        </authorList>
    </citation>
    <scope>IDENTIFICATION</scope>
    <source>
        <tissue evidence="4">Whole body</tissue>
    </source>
</reference>
<evidence type="ECO:0000313" key="4">
    <source>
        <dbReference type="RefSeq" id="XP_064071984.1"/>
    </source>
</evidence>
<dbReference type="Proteomes" id="UP001652626">
    <property type="component" value="Chromosome 9"/>
</dbReference>
<accession>A0ABM4AL08</accession>
<name>A0ABM4AL08_VANTA</name>
<feature type="region of interest" description="Disordered" evidence="1">
    <location>
        <begin position="147"/>
        <end position="197"/>
    </location>
</feature>
<dbReference type="PANTHER" id="PTHR17695:SF11">
    <property type="entry name" value="SMALL SUBUNIT PROCESSOME COMPONENT 20 HOMOLOG"/>
    <property type="match status" value="1"/>
</dbReference>
<feature type="compositionally biased region" description="Basic residues" evidence="1">
    <location>
        <begin position="149"/>
        <end position="164"/>
    </location>
</feature>
<dbReference type="Pfam" id="PF23099">
    <property type="entry name" value="UTP20_C"/>
    <property type="match status" value="1"/>
</dbReference>
<sequence length="197" mass="22720">MPRFKISNKTKTEETIEDSNSKVNIRWILFKLRKAVNVEVVKAPICMNIRNAVFTMWLHVISSLSPEEILTIIDVFLPPIVRELSTGEGMAATPAKQLAGRLGKKLRRKIGDIEYSKMAAEAQTRLNIKRAERKKLLLQEKVNNPEKAAKRKLQLREKKKKAKKIKLEMLHGKRPRAKKRKAEDVDIEDELLKDTED</sequence>
<dbReference type="InterPro" id="IPR052575">
    <property type="entry name" value="SSU_processome_comp_20"/>
</dbReference>
<evidence type="ECO:0000259" key="2">
    <source>
        <dbReference type="Pfam" id="PF23099"/>
    </source>
</evidence>
<evidence type="ECO:0000256" key="1">
    <source>
        <dbReference type="SAM" id="MobiDB-lite"/>
    </source>
</evidence>
<protein>
    <submittedName>
        <fullName evidence="4">Uncharacterized protein LOC135193443</fullName>
    </submittedName>
</protein>
<evidence type="ECO:0000313" key="3">
    <source>
        <dbReference type="Proteomes" id="UP001652626"/>
    </source>
</evidence>
<feature type="domain" description="U3 small nucleolar RNA-associated protein 20 C-terminal" evidence="2">
    <location>
        <begin position="22"/>
        <end position="168"/>
    </location>
</feature>
<organism evidence="3 4">
    <name type="scientific">Vanessa tameamea</name>
    <name type="common">Kamehameha butterfly</name>
    <dbReference type="NCBI Taxonomy" id="334116"/>
    <lineage>
        <taxon>Eukaryota</taxon>
        <taxon>Metazoa</taxon>
        <taxon>Ecdysozoa</taxon>
        <taxon>Arthropoda</taxon>
        <taxon>Hexapoda</taxon>
        <taxon>Insecta</taxon>
        <taxon>Pterygota</taxon>
        <taxon>Neoptera</taxon>
        <taxon>Endopterygota</taxon>
        <taxon>Lepidoptera</taxon>
        <taxon>Glossata</taxon>
        <taxon>Ditrysia</taxon>
        <taxon>Papilionoidea</taxon>
        <taxon>Nymphalidae</taxon>
        <taxon>Nymphalinae</taxon>
        <taxon>Vanessa</taxon>
    </lineage>
</organism>
<proteinExistence type="predicted"/>
<dbReference type="GeneID" id="135193443"/>
<dbReference type="PANTHER" id="PTHR17695">
    <property type="entry name" value="SMALL SUBUNIT PROCESSOME COMPONENT 20 HOMOLOG"/>
    <property type="match status" value="1"/>
</dbReference>
<dbReference type="RefSeq" id="XP_064071984.1">
    <property type="nucleotide sequence ID" value="XM_064215914.1"/>
</dbReference>
<gene>
    <name evidence="4" type="primary">LOC135193443</name>
</gene>
<dbReference type="InterPro" id="IPR057525">
    <property type="entry name" value="UTP20_C"/>
</dbReference>